<keyword evidence="5" id="KW-1185">Reference proteome</keyword>
<proteinExistence type="inferred from homology"/>
<dbReference type="CDD" id="cd00599">
    <property type="entry name" value="GH25_muramidase"/>
    <property type="match status" value="1"/>
</dbReference>
<dbReference type="Pfam" id="PF01183">
    <property type="entry name" value="Glyco_hydro_25"/>
    <property type="match status" value="1"/>
</dbReference>
<reference evidence="5" key="1">
    <citation type="submission" date="2022-12" db="EMBL/GenBank/DDBJ databases">
        <authorList>
            <person name="Mo P."/>
        </authorList>
    </citation>
    <scope>NUCLEOTIDE SEQUENCE [LARGE SCALE GENOMIC DNA]</scope>
    <source>
        <strain evidence="5">HUAS 3-15</strain>
    </source>
</reference>
<dbReference type="InterPro" id="IPR017853">
    <property type="entry name" value="GH"/>
</dbReference>
<dbReference type="Proteomes" id="UP001212821">
    <property type="component" value="Chromosome"/>
</dbReference>
<dbReference type="Gene3D" id="3.40.80.10">
    <property type="entry name" value="Peptidoglycan recognition protein-like"/>
    <property type="match status" value="1"/>
</dbReference>
<sequence>MANARGYDVSDYQSSIPDDAEFVIVKASEGARTEQTGYAAKVAEARRRTIIVGHYHFIHCENDVQGEIDHFCRVVGPVPAGELLVLDFEPYGQPVSDSSATAAKNAWLTAVKRRYPNNRVGLYTSVDWWHRTDDNAGDFLWIADYVPAGSPRIQAAWKFHQWTDSPLDSDVYNGTIDDLRAWAGSAAPAPSAPASPTPWPGLQLVTRDQWGARPWREPNGSIPYAGPRAGVKVHYLGTQYQFGAHDTCPAYVRKIQAEHMDGNGWSDIGYSFVVCEHGVVFEGRGLTRRNSANGDVPLNEAHYAVCALLGDSGSTEPTPEQLQGLRDAIEYCQQHGPAGLEVKGHRDGYSTDCPGGPLYAWVQAGAPRPTLTAPLEDDMPLSDDDVARIAHVIWNYEVPVPRLQPDGTVTYPTSQAAYWPLVWGNVWTPQILAAIKAAALTPEQVSAALADGTLHVQVTVAPAAAPASTTASTAPTS</sequence>
<dbReference type="InterPro" id="IPR036505">
    <property type="entry name" value="Amidase/PGRP_sf"/>
</dbReference>
<dbReference type="PROSITE" id="PS51904">
    <property type="entry name" value="GLYCOSYL_HYDROL_F25_2"/>
    <property type="match status" value="1"/>
</dbReference>
<gene>
    <name evidence="4" type="ORF">O1G21_29355</name>
</gene>
<dbReference type="InterPro" id="IPR006619">
    <property type="entry name" value="PGRP_domain_met/bac"/>
</dbReference>
<dbReference type="SMART" id="SM00701">
    <property type="entry name" value="PGRP"/>
    <property type="match status" value="1"/>
</dbReference>
<evidence type="ECO:0000313" key="5">
    <source>
        <dbReference type="Proteomes" id="UP001212821"/>
    </source>
</evidence>
<comment type="similarity">
    <text evidence="1">Belongs to the N-acetylmuramoyl-L-alanine amidase 2 family.</text>
</comment>
<evidence type="ECO:0000313" key="4">
    <source>
        <dbReference type="EMBL" id="WBP89546.1"/>
    </source>
</evidence>
<dbReference type="InterPro" id="IPR002053">
    <property type="entry name" value="Glyco_hydro_25"/>
</dbReference>
<dbReference type="EMBL" id="CP115450">
    <property type="protein sequence ID" value="WBP89546.1"/>
    <property type="molecule type" value="Genomic_DNA"/>
</dbReference>
<accession>A0ABY7QAI6</accession>
<name>A0ABY7QAI6_9ACTN</name>
<comment type="similarity">
    <text evidence="2">Belongs to the glycosyl hydrolase 25 family.</text>
</comment>
<dbReference type="PANTHER" id="PTHR11022">
    <property type="entry name" value="PEPTIDOGLYCAN RECOGNITION PROTEIN"/>
    <property type="match status" value="1"/>
</dbReference>
<evidence type="ECO:0000259" key="3">
    <source>
        <dbReference type="SMART" id="SM00701"/>
    </source>
</evidence>
<dbReference type="RefSeq" id="WP_270147910.1">
    <property type="nucleotide sequence ID" value="NZ_CP115450.1"/>
</dbReference>
<evidence type="ECO:0000256" key="2">
    <source>
        <dbReference type="ARBA" id="ARBA00010646"/>
    </source>
</evidence>
<feature type="domain" description="Peptidoglycan recognition protein family" evidence="3">
    <location>
        <begin position="202"/>
        <end position="349"/>
    </location>
</feature>
<dbReference type="InterPro" id="IPR002502">
    <property type="entry name" value="Amidase_domain"/>
</dbReference>
<dbReference type="Gene3D" id="3.20.20.80">
    <property type="entry name" value="Glycosidases"/>
    <property type="match status" value="1"/>
</dbReference>
<dbReference type="SUPFAM" id="SSF51445">
    <property type="entry name" value="(Trans)glycosidases"/>
    <property type="match status" value="1"/>
</dbReference>
<dbReference type="InterPro" id="IPR015510">
    <property type="entry name" value="PGRP"/>
</dbReference>
<organism evidence="4 5">
    <name type="scientific">Kitasatospora cathayae</name>
    <dbReference type="NCBI Taxonomy" id="3004092"/>
    <lineage>
        <taxon>Bacteria</taxon>
        <taxon>Bacillati</taxon>
        <taxon>Actinomycetota</taxon>
        <taxon>Actinomycetes</taxon>
        <taxon>Kitasatosporales</taxon>
        <taxon>Streptomycetaceae</taxon>
        <taxon>Kitasatospora</taxon>
    </lineage>
</organism>
<dbReference type="PANTHER" id="PTHR11022:SF41">
    <property type="entry name" value="PEPTIDOGLYCAN-RECOGNITION PROTEIN LC-RELATED"/>
    <property type="match status" value="1"/>
</dbReference>
<dbReference type="CDD" id="cd06583">
    <property type="entry name" value="PGRP"/>
    <property type="match status" value="1"/>
</dbReference>
<dbReference type="SUPFAM" id="SSF55846">
    <property type="entry name" value="N-acetylmuramoyl-L-alanine amidase-like"/>
    <property type="match status" value="1"/>
</dbReference>
<evidence type="ECO:0000256" key="1">
    <source>
        <dbReference type="ARBA" id="ARBA00007553"/>
    </source>
</evidence>
<protein>
    <submittedName>
        <fullName evidence="4">GH25 family lysozyme</fullName>
    </submittedName>
</protein>